<reference evidence="1 3" key="1">
    <citation type="submission" date="2018-09" db="EMBL/GenBank/DDBJ databases">
        <title>Genomic investigation of the strawberry pathogen Phytophthora fragariae indicates pathogenicity is determined by transcriptional variation in three key races.</title>
        <authorList>
            <person name="Adams T.M."/>
            <person name="Armitage A.D."/>
            <person name="Sobczyk M.K."/>
            <person name="Bates H.J."/>
            <person name="Dunwell J.M."/>
            <person name="Nellist C.F."/>
            <person name="Harrison R.J."/>
        </authorList>
    </citation>
    <scope>NUCLEOTIDE SEQUENCE [LARGE SCALE GENOMIC DNA]</scope>
    <source>
        <strain evidence="1 3">SCRP249</strain>
        <strain evidence="2 4">SCRP333</strain>
    </source>
</reference>
<comment type="caution">
    <text evidence="1">The sequence shown here is derived from an EMBL/GenBank/DDBJ whole genome shotgun (WGS) entry which is preliminary data.</text>
</comment>
<accession>A0A6A3KN43</accession>
<name>A0A6A3KN43_9STRA</name>
<dbReference type="Proteomes" id="UP000434957">
    <property type="component" value="Unassembled WGS sequence"/>
</dbReference>
<evidence type="ECO:0000313" key="1">
    <source>
        <dbReference type="EMBL" id="KAE9006818.1"/>
    </source>
</evidence>
<dbReference type="EMBL" id="QXFT01001412">
    <property type="protein sequence ID" value="KAE9319349.1"/>
    <property type="molecule type" value="Genomic_DNA"/>
</dbReference>
<protein>
    <submittedName>
        <fullName evidence="1">Uncharacterized protein</fullName>
    </submittedName>
</protein>
<feature type="non-terminal residue" evidence="1">
    <location>
        <position position="76"/>
    </location>
</feature>
<sequence>MRQFPRHGPRLVACVGPWSHHAARTAARCTLVAKGAFPKKSTDLLICPKRSTCPKMSTCMRDNFTSTPSLPLQLPA</sequence>
<keyword evidence="4" id="KW-1185">Reference proteome</keyword>
<evidence type="ECO:0000313" key="2">
    <source>
        <dbReference type="EMBL" id="KAE9319349.1"/>
    </source>
</evidence>
<dbReference type="EMBL" id="QXFV01001401">
    <property type="protein sequence ID" value="KAE9006818.1"/>
    <property type="molecule type" value="Genomic_DNA"/>
</dbReference>
<organism evidence="1 3">
    <name type="scientific">Phytophthora rubi</name>
    <dbReference type="NCBI Taxonomy" id="129364"/>
    <lineage>
        <taxon>Eukaryota</taxon>
        <taxon>Sar</taxon>
        <taxon>Stramenopiles</taxon>
        <taxon>Oomycota</taxon>
        <taxon>Peronosporomycetes</taxon>
        <taxon>Peronosporales</taxon>
        <taxon>Peronosporaceae</taxon>
        <taxon>Phytophthora</taxon>
    </lineage>
</organism>
<proteinExistence type="predicted"/>
<gene>
    <name evidence="1" type="ORF">PR001_g17115</name>
    <name evidence="2" type="ORF">PR003_g17999</name>
</gene>
<evidence type="ECO:0000313" key="4">
    <source>
        <dbReference type="Proteomes" id="UP000434957"/>
    </source>
</evidence>
<dbReference type="AlphaFoldDB" id="A0A6A3KN43"/>
<dbReference type="Proteomes" id="UP000429607">
    <property type="component" value="Unassembled WGS sequence"/>
</dbReference>
<evidence type="ECO:0000313" key="3">
    <source>
        <dbReference type="Proteomes" id="UP000429607"/>
    </source>
</evidence>